<evidence type="ECO:0000256" key="4">
    <source>
        <dbReference type="ARBA" id="ARBA00022679"/>
    </source>
</evidence>
<dbReference type="Pfam" id="PF04464">
    <property type="entry name" value="Glyphos_transf"/>
    <property type="match status" value="1"/>
</dbReference>
<accession>A0A5N5ECS4</accession>
<keyword evidence="8" id="KW-1185">Reference proteome</keyword>
<dbReference type="Proteomes" id="UP000326907">
    <property type="component" value="Unassembled WGS sequence"/>
</dbReference>
<evidence type="ECO:0000256" key="2">
    <source>
        <dbReference type="ARBA" id="ARBA00010488"/>
    </source>
</evidence>
<dbReference type="GO" id="GO:0047355">
    <property type="term" value="F:CDP-glycerol glycerophosphotransferase activity"/>
    <property type="evidence" value="ECO:0007669"/>
    <property type="project" value="InterPro"/>
</dbReference>
<dbReference type="InterPro" id="IPR007554">
    <property type="entry name" value="Glycerophosphate_synth"/>
</dbReference>
<dbReference type="InterPro" id="IPR043149">
    <property type="entry name" value="TagF_N"/>
</dbReference>
<dbReference type="GO" id="GO:0005886">
    <property type="term" value="C:plasma membrane"/>
    <property type="evidence" value="ECO:0007669"/>
    <property type="project" value="UniProtKB-SubCell"/>
</dbReference>
<dbReference type="PANTHER" id="PTHR37316:SF3">
    <property type="entry name" value="TEICHOIC ACID GLYCEROL-PHOSPHATE TRANSFERASE"/>
    <property type="match status" value="1"/>
</dbReference>
<dbReference type="InterPro" id="IPR043148">
    <property type="entry name" value="TagF_C"/>
</dbReference>
<keyword evidence="4 7" id="KW-0808">Transferase</keyword>
<gene>
    <name evidence="7" type="ORF">F5983_31975</name>
</gene>
<dbReference type="GO" id="GO:0019350">
    <property type="term" value="P:teichoic acid biosynthetic process"/>
    <property type="evidence" value="ECO:0007669"/>
    <property type="project" value="UniProtKB-KW"/>
</dbReference>
<dbReference type="Gene3D" id="3.40.50.12580">
    <property type="match status" value="1"/>
</dbReference>
<keyword evidence="5" id="KW-0777">Teichoic acid biosynthesis</keyword>
<evidence type="ECO:0000256" key="3">
    <source>
        <dbReference type="ARBA" id="ARBA00022475"/>
    </source>
</evidence>
<dbReference type="InterPro" id="IPR051612">
    <property type="entry name" value="Teichoic_Acid_Biosynth"/>
</dbReference>
<evidence type="ECO:0000313" key="7">
    <source>
        <dbReference type="EMBL" id="KAB2588529.1"/>
    </source>
</evidence>
<dbReference type="Gene3D" id="3.40.50.11820">
    <property type="match status" value="1"/>
</dbReference>
<proteinExistence type="inferred from homology"/>
<evidence type="ECO:0000256" key="5">
    <source>
        <dbReference type="ARBA" id="ARBA00022944"/>
    </source>
</evidence>
<feature type="non-terminal residue" evidence="7">
    <location>
        <position position="1"/>
    </location>
</feature>
<evidence type="ECO:0000256" key="6">
    <source>
        <dbReference type="ARBA" id="ARBA00023136"/>
    </source>
</evidence>
<reference evidence="7 8" key="1">
    <citation type="submission" date="2019-09" db="EMBL/GenBank/DDBJ databases">
        <authorList>
            <person name="Liu P."/>
        </authorList>
    </citation>
    <scope>NUCLEOTIDE SEQUENCE [LARGE SCALE GENOMIC DNA]</scope>
    <source>
        <strain evidence="7 8">TRM68085</strain>
    </source>
</reference>
<evidence type="ECO:0000313" key="8">
    <source>
        <dbReference type="Proteomes" id="UP000326907"/>
    </source>
</evidence>
<sequence>RTYRALAATRRIGDGLRRGEAALRRAVRGAALQAHYRVQLRLPLRPRDAVFAAQGGGGYAGSPAAIEAKARDLVPGLRTTWICDPRHAHTVPPATRTLTPGTFAYGSALARSTYLVNDAAFDRRLVKRRGQVLLQTHRGTPLRTVGTDLLDRPAAARDTDFEQVLRDVDKWDFALSANPHSTLVRERAYPSAYTTLEYGSPRNDVYHRAGPADLARLRETLGIPADATALLYAPAPRDYRRVQRPALDLERLIRVLGPQFVILDRAPRTRSGNHSHTTRPGIIDVTGHPSLETLALASDALITDYASLMFDYVNLDRPLVLHLDDIEAYEAARGTYFDITSFPPGVVARSQDELFDIFATDHWRGSRSAQLRAAFRARFCPYDDGNAAERVVRRVFLGETDGLPLPVPPSARRAVLPAQQNPAGARVAQG</sequence>
<comment type="subcellular location">
    <subcellularLocation>
        <location evidence="1">Cell membrane</location>
        <topology evidence="1">Peripheral membrane protein</topology>
    </subcellularLocation>
</comment>
<dbReference type="EMBL" id="VYUA01000047">
    <property type="protein sequence ID" value="KAB2588529.1"/>
    <property type="molecule type" value="Genomic_DNA"/>
</dbReference>
<dbReference type="PANTHER" id="PTHR37316">
    <property type="entry name" value="TEICHOIC ACID GLYCEROL-PHOSPHATE PRIMASE"/>
    <property type="match status" value="1"/>
</dbReference>
<dbReference type="RefSeq" id="WP_192806879.1">
    <property type="nucleotide sequence ID" value="NZ_VYUA01000047.1"/>
</dbReference>
<name>A0A5N5ECS4_9ACTN</name>
<keyword evidence="6" id="KW-0472">Membrane</keyword>
<comment type="caution">
    <text evidence="7">The sequence shown here is derived from an EMBL/GenBank/DDBJ whole genome shotgun (WGS) entry which is preliminary data.</text>
</comment>
<keyword evidence="3" id="KW-1003">Cell membrane</keyword>
<evidence type="ECO:0000256" key="1">
    <source>
        <dbReference type="ARBA" id="ARBA00004202"/>
    </source>
</evidence>
<dbReference type="AlphaFoldDB" id="A0A5N5ECS4"/>
<protein>
    <submittedName>
        <fullName evidence="7">CDP-glycerol glycerophosphotransferase family protein</fullName>
    </submittedName>
</protein>
<comment type="similarity">
    <text evidence="2">Belongs to the CDP-glycerol glycerophosphotransferase family.</text>
</comment>
<organism evidence="7 8">
    <name type="scientific">Streptomyces arboris</name>
    <dbReference type="NCBI Taxonomy" id="2600619"/>
    <lineage>
        <taxon>Bacteria</taxon>
        <taxon>Bacillati</taxon>
        <taxon>Actinomycetota</taxon>
        <taxon>Actinomycetes</taxon>
        <taxon>Kitasatosporales</taxon>
        <taxon>Streptomycetaceae</taxon>
        <taxon>Streptomyces</taxon>
    </lineage>
</organism>
<dbReference type="SUPFAM" id="SSF53756">
    <property type="entry name" value="UDP-Glycosyltransferase/glycogen phosphorylase"/>
    <property type="match status" value="1"/>
</dbReference>